<proteinExistence type="predicted"/>
<dbReference type="Pfam" id="PF00078">
    <property type="entry name" value="RVT_1"/>
    <property type="match status" value="1"/>
</dbReference>
<gene>
    <name evidence="3" type="ORF">Pfra01_002945900</name>
</gene>
<name>A0A9W6YI48_9STRA</name>
<organism evidence="3 4">
    <name type="scientific">Phytophthora fragariaefolia</name>
    <dbReference type="NCBI Taxonomy" id="1490495"/>
    <lineage>
        <taxon>Eukaryota</taxon>
        <taxon>Sar</taxon>
        <taxon>Stramenopiles</taxon>
        <taxon>Oomycota</taxon>
        <taxon>Peronosporomycetes</taxon>
        <taxon>Peronosporales</taxon>
        <taxon>Peronosporaceae</taxon>
        <taxon>Phytophthora</taxon>
    </lineage>
</organism>
<dbReference type="OrthoDB" id="129305at2759"/>
<reference evidence="3" key="1">
    <citation type="submission" date="2023-04" db="EMBL/GenBank/DDBJ databases">
        <title>Phytophthora fragariaefolia NBRC 109709.</title>
        <authorList>
            <person name="Ichikawa N."/>
            <person name="Sato H."/>
            <person name="Tonouchi N."/>
        </authorList>
    </citation>
    <scope>NUCLEOTIDE SEQUENCE</scope>
    <source>
        <strain evidence="3">NBRC 109709</strain>
    </source>
</reference>
<dbReference type="EMBL" id="BSXT01018882">
    <property type="protein sequence ID" value="GMG15463.1"/>
    <property type="molecule type" value="Genomic_DNA"/>
</dbReference>
<dbReference type="InterPro" id="IPR029063">
    <property type="entry name" value="SAM-dependent_MTases_sf"/>
</dbReference>
<accession>A0A9W6YI48</accession>
<feature type="domain" description="DOT1" evidence="2">
    <location>
        <begin position="84"/>
        <end position="201"/>
    </location>
</feature>
<dbReference type="InterPro" id="IPR000477">
    <property type="entry name" value="RT_dom"/>
</dbReference>
<dbReference type="InterPro" id="IPR025789">
    <property type="entry name" value="DOT1_dom"/>
</dbReference>
<feature type="domain" description="Reverse transcriptase" evidence="1">
    <location>
        <begin position="245"/>
        <end position="342"/>
    </location>
</feature>
<dbReference type="SUPFAM" id="SSF53335">
    <property type="entry name" value="S-adenosyl-L-methionine-dependent methyltransferases"/>
    <property type="match status" value="1"/>
</dbReference>
<dbReference type="Proteomes" id="UP001165121">
    <property type="component" value="Unassembled WGS sequence"/>
</dbReference>
<dbReference type="Gene3D" id="3.40.50.150">
    <property type="entry name" value="Vaccinia Virus protein VP39"/>
    <property type="match status" value="1"/>
</dbReference>
<protein>
    <submittedName>
        <fullName evidence="3">Unnamed protein product</fullName>
    </submittedName>
</protein>
<comment type="caution">
    <text evidence="3">The sequence shown here is derived from an EMBL/GenBank/DDBJ whole genome shotgun (WGS) entry which is preliminary data.</text>
</comment>
<sequence>MELTGKIQRQLQIHLKTLKRTYGTNLKQFSLRFTTLFGHPRTTRNNTASTLGEINVHRVVGTFIESVSRHQLHLRCSAPEIHTGELGCIGATSMLSTLPKLVETDVFDDVGSGIGNSITQAALESEVGKCVRVEVQCHLVWLALSYIQTATGAHSRLGNRSIYRTDICTMADTTWQTLQPATVVFANNIVFNPQTISALDLLVTSLPALVHISLMCWRHPGSCKREFCSVWQLQNVIQLNVLWFAKPHQAYCGVRQRCPLAPLLFILALEPFYRLVEATATITGIPQRAGERCIILKITGYADATAIYLRTPSEFPHILLLTEGFGATTGLMVNAKKTVIIALCRTMGYPSITLPGDHSLYKLQLNTVATSALKLEVETSCNLRGTKRPHSSFSGYVLSWSSR</sequence>
<evidence type="ECO:0000313" key="4">
    <source>
        <dbReference type="Proteomes" id="UP001165121"/>
    </source>
</evidence>
<evidence type="ECO:0000259" key="2">
    <source>
        <dbReference type="Pfam" id="PF08123"/>
    </source>
</evidence>
<dbReference type="AlphaFoldDB" id="A0A9W6YI48"/>
<dbReference type="Pfam" id="PF08123">
    <property type="entry name" value="DOT1"/>
    <property type="match status" value="1"/>
</dbReference>
<dbReference type="GO" id="GO:0031151">
    <property type="term" value="F:histone H3K79 methyltransferase activity"/>
    <property type="evidence" value="ECO:0007669"/>
    <property type="project" value="InterPro"/>
</dbReference>
<evidence type="ECO:0000259" key="1">
    <source>
        <dbReference type="Pfam" id="PF00078"/>
    </source>
</evidence>
<keyword evidence="4" id="KW-1185">Reference proteome</keyword>
<evidence type="ECO:0000313" key="3">
    <source>
        <dbReference type="EMBL" id="GMG15463.1"/>
    </source>
</evidence>